<gene>
    <name evidence="6" type="ORF">BOKJ2_LOCUS11382</name>
</gene>
<dbReference type="AlphaFoldDB" id="A0A811LD98"/>
<dbReference type="PANTHER" id="PTHR21700">
    <property type="entry name" value="TRANSTHYRETIN-LIKE FAMILY PROTEIN-RELATED"/>
    <property type="match status" value="1"/>
</dbReference>
<comment type="similarity">
    <text evidence="2">Belongs to the nematode transthyretin-like family.</text>
</comment>
<evidence type="ECO:0000256" key="1">
    <source>
        <dbReference type="ARBA" id="ARBA00004613"/>
    </source>
</evidence>
<dbReference type="InterPro" id="IPR001534">
    <property type="entry name" value="Transthyretin-like"/>
</dbReference>
<sequence length="145" mass="16372">MKRTITHLVLLSTIICYANGLVGFTQSAGARGVLLCHGQPLSGVKVKLYDHDRTDMDDLMDSGYTNDRGEFTLMGSEDEFTTIDPKINIYHDCDDGWWPCQRKIAITIPDSYITKGPRPNRVYDAGRLELSGKYKGESRDCIHRK</sequence>
<dbReference type="Proteomes" id="UP000614601">
    <property type="component" value="Unassembled WGS sequence"/>
</dbReference>
<evidence type="ECO:0000313" key="6">
    <source>
        <dbReference type="EMBL" id="CAD5225045.1"/>
    </source>
</evidence>
<protein>
    <recommendedName>
        <fullName evidence="8">Transthyretin-like protein 5</fullName>
    </recommendedName>
</protein>
<evidence type="ECO:0000256" key="2">
    <source>
        <dbReference type="ARBA" id="ARBA00010112"/>
    </source>
</evidence>
<evidence type="ECO:0000256" key="5">
    <source>
        <dbReference type="SAM" id="SignalP"/>
    </source>
</evidence>
<dbReference type="Proteomes" id="UP000783686">
    <property type="component" value="Unassembled WGS sequence"/>
</dbReference>
<reference evidence="6" key="1">
    <citation type="submission" date="2020-09" db="EMBL/GenBank/DDBJ databases">
        <authorList>
            <person name="Kikuchi T."/>
        </authorList>
    </citation>
    <scope>NUCLEOTIDE SEQUENCE</scope>
    <source>
        <strain evidence="6">SH1</strain>
    </source>
</reference>
<dbReference type="EMBL" id="CAJFDH010000005">
    <property type="protein sequence ID" value="CAD5225045.1"/>
    <property type="molecule type" value="Genomic_DNA"/>
</dbReference>
<comment type="subcellular location">
    <subcellularLocation>
        <location evidence="1">Secreted</location>
    </subcellularLocation>
</comment>
<comment type="caution">
    <text evidence="6">The sequence shown here is derived from an EMBL/GenBank/DDBJ whole genome shotgun (WGS) entry which is preliminary data.</text>
</comment>
<evidence type="ECO:0000256" key="4">
    <source>
        <dbReference type="ARBA" id="ARBA00022729"/>
    </source>
</evidence>
<accession>A0A811LD98</accession>
<evidence type="ECO:0000313" key="7">
    <source>
        <dbReference type="Proteomes" id="UP000614601"/>
    </source>
</evidence>
<dbReference type="EMBL" id="CAJFCW020000005">
    <property type="protein sequence ID" value="CAG9120412.1"/>
    <property type="molecule type" value="Genomic_DNA"/>
</dbReference>
<keyword evidence="7" id="KW-1185">Reference proteome</keyword>
<name>A0A811LD98_9BILA</name>
<proteinExistence type="inferred from homology"/>
<evidence type="ECO:0008006" key="8">
    <source>
        <dbReference type="Google" id="ProtNLM"/>
    </source>
</evidence>
<evidence type="ECO:0000256" key="3">
    <source>
        <dbReference type="ARBA" id="ARBA00022525"/>
    </source>
</evidence>
<dbReference type="Gene3D" id="2.60.40.3330">
    <property type="match status" value="1"/>
</dbReference>
<feature type="chain" id="PRO_5036408477" description="Transthyretin-like protein 5" evidence="5">
    <location>
        <begin position="21"/>
        <end position="145"/>
    </location>
</feature>
<dbReference type="OrthoDB" id="5801732at2759"/>
<dbReference type="GO" id="GO:0009986">
    <property type="term" value="C:cell surface"/>
    <property type="evidence" value="ECO:0007669"/>
    <property type="project" value="InterPro"/>
</dbReference>
<dbReference type="Pfam" id="PF01060">
    <property type="entry name" value="TTR-52"/>
    <property type="match status" value="1"/>
</dbReference>
<keyword evidence="3" id="KW-0964">Secreted</keyword>
<keyword evidence="4 5" id="KW-0732">Signal</keyword>
<organism evidence="6 7">
    <name type="scientific">Bursaphelenchus okinawaensis</name>
    <dbReference type="NCBI Taxonomy" id="465554"/>
    <lineage>
        <taxon>Eukaryota</taxon>
        <taxon>Metazoa</taxon>
        <taxon>Ecdysozoa</taxon>
        <taxon>Nematoda</taxon>
        <taxon>Chromadorea</taxon>
        <taxon>Rhabditida</taxon>
        <taxon>Tylenchina</taxon>
        <taxon>Tylenchomorpha</taxon>
        <taxon>Aphelenchoidea</taxon>
        <taxon>Aphelenchoididae</taxon>
        <taxon>Bursaphelenchus</taxon>
    </lineage>
</organism>
<dbReference type="InterPro" id="IPR038479">
    <property type="entry name" value="Transthyretin-like_sf"/>
</dbReference>
<dbReference type="GO" id="GO:0005576">
    <property type="term" value="C:extracellular region"/>
    <property type="evidence" value="ECO:0007669"/>
    <property type="project" value="UniProtKB-SubCell"/>
</dbReference>
<dbReference type="PANTHER" id="PTHR21700:SF3">
    <property type="entry name" value="TRANSTHYRETIN-LIKE PROTEIN 5"/>
    <property type="match status" value="1"/>
</dbReference>
<feature type="signal peptide" evidence="5">
    <location>
        <begin position="1"/>
        <end position="20"/>
    </location>
</feature>